<keyword evidence="4" id="KW-0547">Nucleotide-binding</keyword>
<evidence type="ECO:0000256" key="2">
    <source>
        <dbReference type="SAM" id="MobiDB-lite"/>
    </source>
</evidence>
<dbReference type="SUPFAM" id="SSF55874">
    <property type="entry name" value="ATPase domain of HSP90 chaperone/DNA topoisomerase II/histidine kinase"/>
    <property type="match status" value="1"/>
</dbReference>
<dbReference type="InterPro" id="IPR050267">
    <property type="entry name" value="Anti-sigma-factor_SerPK"/>
</dbReference>
<dbReference type="AlphaFoldDB" id="A0A4U0SQ72"/>
<evidence type="ECO:0000256" key="1">
    <source>
        <dbReference type="ARBA" id="ARBA00022527"/>
    </source>
</evidence>
<dbReference type="EMBL" id="SUMC01000008">
    <property type="protein sequence ID" value="TKA11343.1"/>
    <property type="molecule type" value="Genomic_DNA"/>
</dbReference>
<evidence type="ECO:0000313" key="4">
    <source>
        <dbReference type="EMBL" id="TKA11343.1"/>
    </source>
</evidence>
<evidence type="ECO:0000313" key="5">
    <source>
        <dbReference type="Proteomes" id="UP000305778"/>
    </source>
</evidence>
<dbReference type="CDD" id="cd16936">
    <property type="entry name" value="HATPase_RsbW-like"/>
    <property type="match status" value="1"/>
</dbReference>
<protein>
    <submittedName>
        <fullName evidence="4">ATP-binding protein</fullName>
    </submittedName>
</protein>
<evidence type="ECO:0000259" key="3">
    <source>
        <dbReference type="Pfam" id="PF13581"/>
    </source>
</evidence>
<proteinExistence type="predicted"/>
<feature type="domain" description="Histidine kinase/HSP90-like ATPase" evidence="3">
    <location>
        <begin position="105"/>
        <end position="213"/>
    </location>
</feature>
<dbReference type="PANTHER" id="PTHR35526">
    <property type="entry name" value="ANTI-SIGMA-F FACTOR RSBW-RELATED"/>
    <property type="match status" value="1"/>
</dbReference>
<dbReference type="Gene3D" id="3.30.565.10">
    <property type="entry name" value="Histidine kinase-like ATPase, C-terminal domain"/>
    <property type="match status" value="1"/>
</dbReference>
<keyword evidence="4" id="KW-0067">ATP-binding</keyword>
<dbReference type="OrthoDB" id="4206624at2"/>
<dbReference type="InterPro" id="IPR036890">
    <property type="entry name" value="HATPase_C_sf"/>
</dbReference>
<feature type="region of interest" description="Disordered" evidence="2">
    <location>
        <begin position="1"/>
        <end position="27"/>
    </location>
</feature>
<keyword evidence="5" id="KW-1185">Reference proteome</keyword>
<name>A0A4U0SQ72_9ACTN</name>
<comment type="caution">
    <text evidence="4">The sequence shown here is derived from an EMBL/GenBank/DDBJ whole genome shotgun (WGS) entry which is preliminary data.</text>
</comment>
<keyword evidence="1" id="KW-0723">Serine/threonine-protein kinase</keyword>
<dbReference type="Proteomes" id="UP000305778">
    <property type="component" value="Unassembled WGS sequence"/>
</dbReference>
<accession>A0A4U0SQ72</accession>
<dbReference type="PANTHER" id="PTHR35526:SF3">
    <property type="entry name" value="ANTI-SIGMA-F FACTOR RSBW"/>
    <property type="match status" value="1"/>
</dbReference>
<dbReference type="GO" id="GO:0005524">
    <property type="term" value="F:ATP binding"/>
    <property type="evidence" value="ECO:0007669"/>
    <property type="project" value="UniProtKB-KW"/>
</dbReference>
<dbReference type="Pfam" id="PF13581">
    <property type="entry name" value="HATPase_c_2"/>
    <property type="match status" value="1"/>
</dbReference>
<feature type="compositionally biased region" description="Basic and acidic residues" evidence="2">
    <location>
        <begin position="1"/>
        <end position="10"/>
    </location>
</feature>
<organism evidence="4 5">
    <name type="scientific">Actinacidiphila oryziradicis</name>
    <dbReference type="NCBI Taxonomy" id="2571141"/>
    <lineage>
        <taxon>Bacteria</taxon>
        <taxon>Bacillati</taxon>
        <taxon>Actinomycetota</taxon>
        <taxon>Actinomycetes</taxon>
        <taxon>Kitasatosporales</taxon>
        <taxon>Streptomycetaceae</taxon>
        <taxon>Actinacidiphila</taxon>
    </lineage>
</organism>
<sequence length="229" mass="23966">MTSPEQRAEDLLAAFGAPPASGGELTARDPHVRATARANRAVGHRPTGGRPVNTSPPHPMAALMGVLPRQPGPEPAAVTPTPTLTPAVTSPVTAGPASVIRVELAAEYTAPARARRHTRAALSSWDADQDAVDSAELAVTELVTNAVVHTGTTENVVLTLRRTKSRLRIEVWDHDDRPPVPRCSSPGSTNGRGLAVVAAVADRWSWFPAPAGGKVVWCELSLGCLLGCP</sequence>
<keyword evidence="1" id="KW-0808">Transferase</keyword>
<dbReference type="InterPro" id="IPR003594">
    <property type="entry name" value="HATPase_dom"/>
</dbReference>
<reference evidence="4 5" key="1">
    <citation type="submission" date="2019-04" db="EMBL/GenBank/DDBJ databases">
        <title>Streptomyces oryziradicis sp. nov., a novel actinomycete isolated from rhizosphere soil of rice (Oryza sativa L.).</title>
        <authorList>
            <person name="Li C."/>
        </authorList>
    </citation>
    <scope>NUCLEOTIDE SEQUENCE [LARGE SCALE GENOMIC DNA]</scope>
    <source>
        <strain evidence="4 5">NEAU-C40</strain>
    </source>
</reference>
<dbReference type="GO" id="GO:0004674">
    <property type="term" value="F:protein serine/threonine kinase activity"/>
    <property type="evidence" value="ECO:0007669"/>
    <property type="project" value="UniProtKB-KW"/>
</dbReference>
<keyword evidence="1" id="KW-0418">Kinase</keyword>
<gene>
    <name evidence="4" type="ORF">FCI23_10850</name>
</gene>